<evidence type="ECO:0000256" key="2">
    <source>
        <dbReference type="SAM" id="Phobius"/>
    </source>
</evidence>
<dbReference type="AlphaFoldDB" id="A0A7S2VB15"/>
<organism evidence="3">
    <name type="scientific">Entomoneis paludosa</name>
    <dbReference type="NCBI Taxonomy" id="265537"/>
    <lineage>
        <taxon>Eukaryota</taxon>
        <taxon>Sar</taxon>
        <taxon>Stramenopiles</taxon>
        <taxon>Ochrophyta</taxon>
        <taxon>Bacillariophyta</taxon>
        <taxon>Bacillariophyceae</taxon>
        <taxon>Bacillariophycidae</taxon>
        <taxon>Entomoneidaceae</taxon>
        <taxon>Entomoneis</taxon>
    </lineage>
</organism>
<gene>
    <name evidence="3" type="ORF">APAL1065_LOCUS917</name>
</gene>
<accession>A0A7S2VB15</accession>
<reference evidence="3" key="1">
    <citation type="submission" date="2021-01" db="EMBL/GenBank/DDBJ databases">
        <authorList>
            <person name="Corre E."/>
            <person name="Pelletier E."/>
            <person name="Niang G."/>
            <person name="Scheremetjew M."/>
            <person name="Finn R."/>
            <person name="Kale V."/>
            <person name="Holt S."/>
            <person name="Cochrane G."/>
            <person name="Meng A."/>
            <person name="Brown T."/>
            <person name="Cohen L."/>
        </authorList>
    </citation>
    <scope>NUCLEOTIDE SEQUENCE</scope>
    <source>
        <strain evidence="3">CCMP125</strain>
    </source>
</reference>
<protein>
    <submittedName>
        <fullName evidence="3">Uncharacterized protein</fullName>
    </submittedName>
</protein>
<evidence type="ECO:0000313" key="3">
    <source>
        <dbReference type="EMBL" id="CAD9941281.1"/>
    </source>
</evidence>
<feature type="compositionally biased region" description="Acidic residues" evidence="1">
    <location>
        <begin position="234"/>
        <end position="244"/>
    </location>
</feature>
<feature type="region of interest" description="Disordered" evidence="1">
    <location>
        <begin position="231"/>
        <end position="253"/>
    </location>
</feature>
<keyword evidence="2" id="KW-1133">Transmembrane helix</keyword>
<evidence type="ECO:0000256" key="1">
    <source>
        <dbReference type="SAM" id="MobiDB-lite"/>
    </source>
</evidence>
<feature type="transmembrane region" description="Helical" evidence="2">
    <location>
        <begin position="67"/>
        <end position="87"/>
    </location>
</feature>
<name>A0A7S2VB15_9STRA</name>
<dbReference type="EMBL" id="HBHT01001454">
    <property type="protein sequence ID" value="CAD9941281.1"/>
    <property type="molecule type" value="Transcribed_RNA"/>
</dbReference>
<proteinExistence type="predicted"/>
<keyword evidence="2" id="KW-0472">Membrane</keyword>
<keyword evidence="2" id="KW-0812">Transmembrane</keyword>
<sequence>MDDLQWKLDYQIIGKTMEQRKNAEDLSRCLRLGQRSETDHDSDYSACILSSRNSLTMATYPLFERRVILAATLLVSLLVIPTTHAFVGSSSNRHSTKMTQPRALAFHQHHQQNHAPIVLRMDASDSSIDDHSDEPLGDGGGVVIEDLMWRVEKLRLEENNKKRFLQSKPRFLPYQECRKWVQAWGLRWETAEDWEDWISMGEKKNPYIPSQPDEYYGRLGQWVSWEHFLLIPPSEDDDDDEEESQEKREKEFD</sequence>